<evidence type="ECO:0000313" key="24">
    <source>
        <dbReference type="Proteomes" id="UP000593562"/>
    </source>
</evidence>
<evidence type="ECO:0000256" key="10">
    <source>
        <dbReference type="ARBA" id="ARBA00022741"/>
    </source>
</evidence>
<keyword evidence="14 20" id="KW-0472">Membrane</keyword>
<dbReference type="PANTHER" id="PTHR32444">
    <property type="entry name" value="BULB-TYPE LECTIN DOMAIN-CONTAINING PROTEIN"/>
    <property type="match status" value="1"/>
</dbReference>
<dbReference type="InterPro" id="IPR001245">
    <property type="entry name" value="Ser-Thr/Tyr_kinase_cat_dom"/>
</dbReference>
<dbReference type="AlphaFoldDB" id="A0A7J7C566"/>
<sequence>MANRGNPINKLFYLIIYCCCACYAVTATDTLIKGQLFNSSDRLVSKNGLFTLGFYNISESSYLGIWFRDSYSGKPFWLANRDKPVPVGTGVFTIDEAGTMKIMDSGGGDVIDVYATQSNANLSAVLLDNGNFVLREVEGNQQVLWESFDYPTDTLLPGMKLGINRRTGRNWSLGSWLIDLTPSPGAFSLEWDPNAHQLFVKRRGVTFWSSGELKDNKFGIINYDYSFVSVSNADEEYITFSHARNEYSFLHLDYDGSIVDDYVDRGPVVLFLSPRCDGNSTNDGCVRWEGPECRNGAKFAVRDGWFGNVRINYDDNASLTETDCMDICWRDCECIGTDKSDNTTGCRFWYGPFNVDDNRVSATYNIIIPEERSSSDSGGREWIWILGVVAAALILILLAIFFFWRRKKLRERYLLELMTTDRAEDADVLLDHDGNKGHNLKVFSVSSILDATNNFSSENKLGQGGFGPVYKGKLNEGQEIAVKRLSRSSGQGLVEFKNELILIAKLQHTNLVRLLGCCIYGEEKMLVYEYMPNKSLDYFIFGKQHS</sequence>
<dbReference type="CDD" id="cd00028">
    <property type="entry name" value="B_lectin"/>
    <property type="match status" value="1"/>
</dbReference>
<dbReference type="SMART" id="SM00108">
    <property type="entry name" value="B_lectin"/>
    <property type="match status" value="1"/>
</dbReference>
<evidence type="ECO:0000256" key="11">
    <source>
        <dbReference type="ARBA" id="ARBA00022777"/>
    </source>
</evidence>
<keyword evidence="12" id="KW-0067">ATP-binding</keyword>
<keyword evidence="15" id="KW-1015">Disulfide bond</keyword>
<dbReference type="Gene3D" id="3.30.200.20">
    <property type="entry name" value="Phosphorylase Kinase, domain 1"/>
    <property type="match status" value="1"/>
</dbReference>
<dbReference type="InterPro" id="IPR011009">
    <property type="entry name" value="Kinase-like_dom_sf"/>
</dbReference>
<evidence type="ECO:0000256" key="17">
    <source>
        <dbReference type="ARBA" id="ARBA00023180"/>
    </source>
</evidence>
<dbReference type="InterPro" id="IPR000719">
    <property type="entry name" value="Prot_kinase_dom"/>
</dbReference>
<accession>A0A7J7C566</accession>
<evidence type="ECO:0000256" key="3">
    <source>
        <dbReference type="ARBA" id="ARBA00022475"/>
    </source>
</evidence>
<feature type="transmembrane region" description="Helical" evidence="20">
    <location>
        <begin position="382"/>
        <end position="404"/>
    </location>
</feature>
<keyword evidence="10" id="KW-0547">Nucleotide-binding</keyword>
<evidence type="ECO:0000256" key="6">
    <source>
        <dbReference type="ARBA" id="ARBA00022679"/>
    </source>
</evidence>
<dbReference type="InParanoid" id="A0A7J7C566"/>
<keyword evidence="16" id="KW-0675">Receptor</keyword>
<keyword evidence="4" id="KW-0723">Serine/threonine-protein kinase</keyword>
<dbReference type="GO" id="GO:0030246">
    <property type="term" value="F:carbohydrate binding"/>
    <property type="evidence" value="ECO:0007669"/>
    <property type="project" value="UniProtKB-KW"/>
</dbReference>
<evidence type="ECO:0000256" key="5">
    <source>
        <dbReference type="ARBA" id="ARBA00022553"/>
    </source>
</evidence>
<evidence type="ECO:0000256" key="13">
    <source>
        <dbReference type="ARBA" id="ARBA00022989"/>
    </source>
</evidence>
<evidence type="ECO:0000256" key="2">
    <source>
        <dbReference type="ARBA" id="ARBA00012513"/>
    </source>
</evidence>
<proteinExistence type="predicted"/>
<dbReference type="FunFam" id="3.30.200.20:FF:000330">
    <property type="entry name" value="G-type lectin S-receptor-like serine/threonine-protein kinase At4g03230"/>
    <property type="match status" value="1"/>
</dbReference>
<dbReference type="InterPro" id="IPR001480">
    <property type="entry name" value="Bulb-type_lectin_dom"/>
</dbReference>
<evidence type="ECO:0000256" key="9">
    <source>
        <dbReference type="ARBA" id="ARBA00022734"/>
    </source>
</evidence>
<dbReference type="Gene3D" id="2.90.10.10">
    <property type="entry name" value="Bulb-type lectin domain"/>
    <property type="match status" value="1"/>
</dbReference>
<feature type="domain" description="Protein kinase" evidence="21">
    <location>
        <begin position="455"/>
        <end position="546"/>
    </location>
</feature>
<dbReference type="GO" id="GO:0005524">
    <property type="term" value="F:ATP binding"/>
    <property type="evidence" value="ECO:0007669"/>
    <property type="project" value="UniProtKB-KW"/>
</dbReference>
<evidence type="ECO:0000256" key="8">
    <source>
        <dbReference type="ARBA" id="ARBA00022729"/>
    </source>
</evidence>
<keyword evidence="9" id="KW-0430">Lectin</keyword>
<keyword evidence="7 20" id="KW-0812">Transmembrane</keyword>
<evidence type="ECO:0000259" key="21">
    <source>
        <dbReference type="PROSITE" id="PS50011"/>
    </source>
</evidence>
<comment type="subcellular location">
    <subcellularLocation>
        <location evidence="1">Cell membrane</location>
        <topology evidence="1">Single-pass type I membrane protein</topology>
    </subcellularLocation>
</comment>
<keyword evidence="8" id="KW-0732">Signal</keyword>
<dbReference type="GO" id="GO:0004674">
    <property type="term" value="F:protein serine/threonine kinase activity"/>
    <property type="evidence" value="ECO:0007669"/>
    <property type="project" value="UniProtKB-KW"/>
</dbReference>
<evidence type="ECO:0000256" key="4">
    <source>
        <dbReference type="ARBA" id="ARBA00022527"/>
    </source>
</evidence>
<organism evidence="23 24">
    <name type="scientific">Tripterygium wilfordii</name>
    <name type="common">Thunder God vine</name>
    <dbReference type="NCBI Taxonomy" id="458696"/>
    <lineage>
        <taxon>Eukaryota</taxon>
        <taxon>Viridiplantae</taxon>
        <taxon>Streptophyta</taxon>
        <taxon>Embryophyta</taxon>
        <taxon>Tracheophyta</taxon>
        <taxon>Spermatophyta</taxon>
        <taxon>Magnoliopsida</taxon>
        <taxon>eudicotyledons</taxon>
        <taxon>Gunneridae</taxon>
        <taxon>Pentapetalae</taxon>
        <taxon>rosids</taxon>
        <taxon>fabids</taxon>
        <taxon>Celastrales</taxon>
        <taxon>Celastraceae</taxon>
        <taxon>Tripterygium</taxon>
    </lineage>
</organism>
<dbReference type="Proteomes" id="UP000593562">
    <property type="component" value="Unassembled WGS sequence"/>
</dbReference>
<keyword evidence="17" id="KW-0325">Glycoprotein</keyword>
<dbReference type="EC" id="2.7.11.1" evidence="2"/>
<keyword evidence="11" id="KW-0418">Kinase</keyword>
<keyword evidence="13 20" id="KW-1133">Transmembrane helix</keyword>
<evidence type="ECO:0000259" key="22">
    <source>
        <dbReference type="PROSITE" id="PS50927"/>
    </source>
</evidence>
<evidence type="ECO:0000256" key="20">
    <source>
        <dbReference type="SAM" id="Phobius"/>
    </source>
</evidence>
<dbReference type="EMBL" id="JAAARO010000021">
    <property type="protein sequence ID" value="KAF5729264.1"/>
    <property type="molecule type" value="Genomic_DNA"/>
</dbReference>
<evidence type="ECO:0000256" key="12">
    <source>
        <dbReference type="ARBA" id="ARBA00022840"/>
    </source>
</evidence>
<keyword evidence="3" id="KW-1003">Cell membrane</keyword>
<keyword evidence="6" id="KW-0808">Transferase</keyword>
<evidence type="ECO:0000256" key="7">
    <source>
        <dbReference type="ARBA" id="ARBA00022692"/>
    </source>
</evidence>
<dbReference type="Pfam" id="PF01453">
    <property type="entry name" value="B_lectin"/>
    <property type="match status" value="1"/>
</dbReference>
<dbReference type="SUPFAM" id="SSF56112">
    <property type="entry name" value="Protein kinase-like (PK-like)"/>
    <property type="match status" value="1"/>
</dbReference>
<evidence type="ECO:0000256" key="15">
    <source>
        <dbReference type="ARBA" id="ARBA00023157"/>
    </source>
</evidence>
<dbReference type="Pfam" id="PF07714">
    <property type="entry name" value="PK_Tyr_Ser-Thr"/>
    <property type="match status" value="1"/>
</dbReference>
<evidence type="ECO:0000256" key="1">
    <source>
        <dbReference type="ARBA" id="ARBA00004251"/>
    </source>
</evidence>
<evidence type="ECO:0000256" key="18">
    <source>
        <dbReference type="ARBA" id="ARBA00047899"/>
    </source>
</evidence>
<dbReference type="GO" id="GO:0005886">
    <property type="term" value="C:plasma membrane"/>
    <property type="evidence" value="ECO:0007669"/>
    <property type="project" value="UniProtKB-SubCell"/>
</dbReference>
<gene>
    <name evidence="23" type="ORF">HS088_TW21G01427</name>
</gene>
<keyword evidence="24" id="KW-1185">Reference proteome</keyword>
<reference evidence="23 24" key="1">
    <citation type="journal article" date="2020" name="Nat. Commun.">
        <title>Genome of Tripterygium wilfordii and identification of cytochrome P450 involved in triptolide biosynthesis.</title>
        <authorList>
            <person name="Tu L."/>
            <person name="Su P."/>
            <person name="Zhang Z."/>
            <person name="Gao L."/>
            <person name="Wang J."/>
            <person name="Hu T."/>
            <person name="Zhou J."/>
            <person name="Zhang Y."/>
            <person name="Zhao Y."/>
            <person name="Liu Y."/>
            <person name="Song Y."/>
            <person name="Tong Y."/>
            <person name="Lu Y."/>
            <person name="Yang J."/>
            <person name="Xu C."/>
            <person name="Jia M."/>
            <person name="Peters R.J."/>
            <person name="Huang L."/>
            <person name="Gao W."/>
        </authorList>
    </citation>
    <scope>NUCLEOTIDE SEQUENCE [LARGE SCALE GENOMIC DNA]</scope>
    <source>
        <strain evidence="24">cv. XIE 37</strain>
        <tissue evidence="23">Leaf</tissue>
    </source>
</reference>
<dbReference type="PROSITE" id="PS50927">
    <property type="entry name" value="BULB_LECTIN"/>
    <property type="match status" value="1"/>
</dbReference>
<dbReference type="InterPro" id="IPR036426">
    <property type="entry name" value="Bulb-type_lectin_dom_sf"/>
</dbReference>
<protein>
    <recommendedName>
        <fullName evidence="2">non-specific serine/threonine protein kinase</fullName>
        <ecNumber evidence="2">2.7.11.1</ecNumber>
    </recommendedName>
</protein>
<dbReference type="FunFam" id="2.90.10.10:FF:000009">
    <property type="entry name" value="Receptor-like serine/threonine-protein kinase SD1-8"/>
    <property type="match status" value="1"/>
</dbReference>
<comment type="catalytic activity">
    <reaction evidence="19">
        <text>L-seryl-[protein] + ATP = O-phospho-L-seryl-[protein] + ADP + H(+)</text>
        <dbReference type="Rhea" id="RHEA:17989"/>
        <dbReference type="Rhea" id="RHEA-COMP:9863"/>
        <dbReference type="Rhea" id="RHEA-COMP:11604"/>
        <dbReference type="ChEBI" id="CHEBI:15378"/>
        <dbReference type="ChEBI" id="CHEBI:29999"/>
        <dbReference type="ChEBI" id="CHEBI:30616"/>
        <dbReference type="ChEBI" id="CHEBI:83421"/>
        <dbReference type="ChEBI" id="CHEBI:456216"/>
        <dbReference type="EC" id="2.7.11.1"/>
    </reaction>
</comment>
<dbReference type="PROSITE" id="PS50011">
    <property type="entry name" value="PROTEIN_KINASE_DOM"/>
    <property type="match status" value="1"/>
</dbReference>
<name>A0A7J7C566_TRIWF</name>
<dbReference type="PANTHER" id="PTHR32444:SF226">
    <property type="entry name" value="BULB-TYPE LECTIN DOMAIN-CONTAINING PROTEIN"/>
    <property type="match status" value="1"/>
</dbReference>
<evidence type="ECO:0000256" key="19">
    <source>
        <dbReference type="ARBA" id="ARBA00048679"/>
    </source>
</evidence>
<evidence type="ECO:0000256" key="16">
    <source>
        <dbReference type="ARBA" id="ARBA00023170"/>
    </source>
</evidence>
<comment type="catalytic activity">
    <reaction evidence="18">
        <text>L-threonyl-[protein] + ATP = O-phospho-L-threonyl-[protein] + ADP + H(+)</text>
        <dbReference type="Rhea" id="RHEA:46608"/>
        <dbReference type="Rhea" id="RHEA-COMP:11060"/>
        <dbReference type="Rhea" id="RHEA-COMP:11605"/>
        <dbReference type="ChEBI" id="CHEBI:15378"/>
        <dbReference type="ChEBI" id="CHEBI:30013"/>
        <dbReference type="ChEBI" id="CHEBI:30616"/>
        <dbReference type="ChEBI" id="CHEBI:61977"/>
        <dbReference type="ChEBI" id="CHEBI:456216"/>
        <dbReference type="EC" id="2.7.11.1"/>
    </reaction>
</comment>
<evidence type="ECO:0000256" key="14">
    <source>
        <dbReference type="ARBA" id="ARBA00023136"/>
    </source>
</evidence>
<feature type="domain" description="Bulb-type lectin" evidence="22">
    <location>
        <begin position="28"/>
        <end position="147"/>
    </location>
</feature>
<dbReference type="SUPFAM" id="SSF51110">
    <property type="entry name" value="alpha-D-mannose-specific plant lectins"/>
    <property type="match status" value="1"/>
</dbReference>
<comment type="caution">
    <text evidence="23">The sequence shown here is derived from an EMBL/GenBank/DDBJ whole genome shotgun (WGS) entry which is preliminary data.</text>
</comment>
<evidence type="ECO:0000313" key="23">
    <source>
        <dbReference type="EMBL" id="KAF5729264.1"/>
    </source>
</evidence>
<keyword evidence="5" id="KW-0597">Phosphoprotein</keyword>